<accession>A0ABX1UIU8</accession>
<keyword evidence="2" id="KW-1185">Reference proteome</keyword>
<reference evidence="1 2" key="1">
    <citation type="submission" date="2020-05" db="EMBL/GenBank/DDBJ databases">
        <title>Draft Genome Sequences of Sphingomonas sp. Isolated from the International Space Station.</title>
        <authorList>
            <person name="Bijlani S."/>
            <person name="Singh N.K."/>
            <person name="Mason C.E."/>
            <person name="Wang C.C."/>
            <person name="Venkateswaran K."/>
        </authorList>
    </citation>
    <scope>NUCLEOTIDE SEQUENCE [LARGE SCALE GENOMIC DNA]</scope>
    <source>
        <strain evidence="1 2">IIF7SW-B5</strain>
    </source>
</reference>
<protein>
    <submittedName>
        <fullName evidence="1">Uncharacterized protein</fullName>
    </submittedName>
</protein>
<evidence type="ECO:0000313" key="1">
    <source>
        <dbReference type="EMBL" id="NNG54073.1"/>
    </source>
</evidence>
<sequence length="111" mass="12121">MSPAFALLASAAQVATGSATQSMDFSRSYVVWIKTDRGRCTFFMSDAGEDAHQLTETLRQNYNPSAGIEILTDSDTPRRCVAKAEKAVKRSGFSLFRVRRGTDADRSPGIP</sequence>
<organism evidence="1 2">
    <name type="scientific">Sphingomonas sanguinis</name>
    <dbReference type="NCBI Taxonomy" id="33051"/>
    <lineage>
        <taxon>Bacteria</taxon>
        <taxon>Pseudomonadati</taxon>
        <taxon>Pseudomonadota</taxon>
        <taxon>Alphaproteobacteria</taxon>
        <taxon>Sphingomonadales</taxon>
        <taxon>Sphingomonadaceae</taxon>
        <taxon>Sphingomonas</taxon>
    </lineage>
</organism>
<gene>
    <name evidence="1" type="ORF">HKX05_11985</name>
</gene>
<name>A0ABX1UIU8_9SPHN</name>
<dbReference type="RefSeq" id="WP_206379074.1">
    <property type="nucleotide sequence ID" value="NZ_JABEOV010000015.1"/>
</dbReference>
<evidence type="ECO:0000313" key="2">
    <source>
        <dbReference type="Proteomes" id="UP000557656"/>
    </source>
</evidence>
<comment type="caution">
    <text evidence="1">The sequence shown here is derived from an EMBL/GenBank/DDBJ whole genome shotgun (WGS) entry which is preliminary data.</text>
</comment>
<dbReference type="EMBL" id="JABEOV010000015">
    <property type="protein sequence ID" value="NNG54073.1"/>
    <property type="molecule type" value="Genomic_DNA"/>
</dbReference>
<dbReference type="Proteomes" id="UP000557656">
    <property type="component" value="Unassembled WGS sequence"/>
</dbReference>
<proteinExistence type="predicted"/>